<dbReference type="EMBL" id="HG315671">
    <property type="protein sequence ID" value="CDF78964.1"/>
    <property type="molecule type" value="Genomic_DNA"/>
</dbReference>
<evidence type="ECO:0000313" key="3">
    <source>
        <dbReference type="Proteomes" id="UP000016160"/>
    </source>
</evidence>
<dbReference type="Proteomes" id="UP000016160">
    <property type="component" value="Chromosome"/>
</dbReference>
<dbReference type="CDD" id="cd11524">
    <property type="entry name" value="SYLF"/>
    <property type="match status" value="1"/>
</dbReference>
<name>T2KLT6_FORAG</name>
<evidence type="ECO:0000259" key="1">
    <source>
        <dbReference type="Pfam" id="PF04366"/>
    </source>
</evidence>
<gene>
    <name evidence="2" type="ORF">BN863_12520</name>
</gene>
<dbReference type="eggNOG" id="COG2930">
    <property type="taxonomic scope" value="Bacteria"/>
</dbReference>
<organism evidence="2 3">
    <name type="scientific">Formosa agariphila (strain DSM 15362 / KCTC 12365 / LMG 23005 / KMM 3901 / M-2Alg 35-1)</name>
    <dbReference type="NCBI Taxonomy" id="1347342"/>
    <lineage>
        <taxon>Bacteria</taxon>
        <taxon>Pseudomonadati</taxon>
        <taxon>Bacteroidota</taxon>
        <taxon>Flavobacteriia</taxon>
        <taxon>Flavobacteriales</taxon>
        <taxon>Flavobacteriaceae</taxon>
        <taxon>Formosa</taxon>
    </lineage>
</organism>
<evidence type="ECO:0000313" key="2">
    <source>
        <dbReference type="EMBL" id="CDF78964.1"/>
    </source>
</evidence>
<keyword evidence="3" id="KW-1185">Reference proteome</keyword>
<dbReference type="PATRIC" id="fig|1347342.6.peg.1262"/>
<feature type="domain" description="Ysc84 actin-binding" evidence="1">
    <location>
        <begin position="88"/>
        <end position="165"/>
    </location>
</feature>
<reference evidence="2 3" key="1">
    <citation type="journal article" date="2013" name="Appl. Environ. Microbiol.">
        <title>The genome of the alga-associated marine flavobacterium Formosa agariphila KMM 3901T reveals a broad potential for degradation of algal polysaccharides.</title>
        <authorList>
            <person name="Mann A.J."/>
            <person name="Hahnke R.L."/>
            <person name="Huang S."/>
            <person name="Werner J."/>
            <person name="Xing P."/>
            <person name="Barbeyron T."/>
            <person name="Huettel B."/>
            <person name="Stueber K."/>
            <person name="Reinhardt R."/>
            <person name="Harder J."/>
            <person name="Gloeckner F.O."/>
            <person name="Amann R.I."/>
            <person name="Teeling H."/>
        </authorList>
    </citation>
    <scope>NUCLEOTIDE SEQUENCE [LARGE SCALE GENOMIC DNA]</scope>
    <source>
        <strain evidence="3">DSM 15362 / KCTC 12365 / LMG 23005 / KMM 3901</strain>
    </source>
</reference>
<dbReference type="Pfam" id="PF04366">
    <property type="entry name" value="Ysc84"/>
    <property type="match status" value="1"/>
</dbReference>
<accession>T2KLT6</accession>
<protein>
    <recommendedName>
        <fullName evidence="1">Ysc84 actin-binding domain-containing protein</fullName>
    </recommendedName>
</protein>
<dbReference type="HOGENOM" id="CLU_100198_1_0_10"/>
<dbReference type="STRING" id="1347342.BN863_12520"/>
<dbReference type="InterPro" id="IPR007461">
    <property type="entry name" value="Ysc84_actin-binding"/>
</dbReference>
<sequence>MVLTIGLMAFSATAQSEKDQAIIKDADTAKKTLIETNPDLNKFFDNAAGYVIFPNVGKAAFIVGGASGNGVVYKKNGAKIGMASLKKLNVGLQAGGEAIIEVIFFETDKELEEFQKGKFKFDAGASATAIKSGESFNAKYSEGVAVFTQTKGGLMADISVGGQKFKYKAFK</sequence>
<proteinExistence type="predicted"/>
<dbReference type="AlphaFoldDB" id="T2KLT6"/>